<dbReference type="GO" id="GO:0019346">
    <property type="term" value="P:transsulfuration"/>
    <property type="evidence" value="ECO:0007669"/>
    <property type="project" value="InterPro"/>
</dbReference>
<sequence length="379" mass="41616">MEFDSLVVQGIPAVENEKGSVVPPIHLATTYVQESLSSFQEFGYGRGENPTRFNLEALVSQLEGVKHGFAFSSGMAATTTVFNLFKQGDKVLLNCDLYGGTYRYADKLFTQQGIDFELVDDVNDLTDADLTPNVKAIFIETPSNPLLRVIDIQKLSDLAHRYDCLVIIDNTFMTPYLQRLFELGADIVVYSATKYLSGHSDIIAGLVTVDDDDLAAEIKLLQSTLGNILSPTDSYHLIQGIKTLTVRMDKQEENTKKIIEFLEKHPRIANVYYPGSSSAVEAQIQKKQASGIGAVFSIELVPEASPEKFVDALDIINLAVSLGGVESLICHPASMTHDYYSSELRAKIGISEGLLRLAIGIENADDLIKDLEQALDKAV</sequence>
<dbReference type="InterPro" id="IPR000277">
    <property type="entry name" value="Cys/Met-Metab_PyrdxlP-dep_enz"/>
</dbReference>
<keyword evidence="11" id="KW-1185">Reference proteome</keyword>
<dbReference type="InterPro" id="IPR015421">
    <property type="entry name" value="PyrdxlP-dep_Trfase_major"/>
</dbReference>
<accession>A0A1V4DG64</accession>
<dbReference type="GO" id="GO:0005737">
    <property type="term" value="C:cytoplasm"/>
    <property type="evidence" value="ECO:0007669"/>
    <property type="project" value="TreeGrafter"/>
</dbReference>
<dbReference type="Gene3D" id="3.40.640.10">
    <property type="entry name" value="Type I PLP-dependent aspartate aminotransferase-like (Major domain)"/>
    <property type="match status" value="1"/>
</dbReference>
<comment type="catalytic activity">
    <reaction evidence="7">
        <text>L-methionine + H2O = methanethiol + 2-oxobutanoate + NH4(+)</text>
        <dbReference type="Rhea" id="RHEA:23800"/>
        <dbReference type="ChEBI" id="CHEBI:15377"/>
        <dbReference type="ChEBI" id="CHEBI:16007"/>
        <dbReference type="ChEBI" id="CHEBI:16763"/>
        <dbReference type="ChEBI" id="CHEBI:28938"/>
        <dbReference type="ChEBI" id="CHEBI:57844"/>
        <dbReference type="EC" id="4.4.1.11"/>
    </reaction>
    <physiologicalReaction direction="left-to-right" evidence="7">
        <dbReference type="Rhea" id="RHEA:23801"/>
    </physiologicalReaction>
</comment>
<dbReference type="GO" id="GO:0030170">
    <property type="term" value="F:pyridoxal phosphate binding"/>
    <property type="evidence" value="ECO:0007669"/>
    <property type="project" value="InterPro"/>
</dbReference>
<evidence type="ECO:0000256" key="9">
    <source>
        <dbReference type="RuleBase" id="RU362118"/>
    </source>
</evidence>
<dbReference type="EMBL" id="MVAB01000001">
    <property type="protein sequence ID" value="OPF87463.1"/>
    <property type="molecule type" value="Genomic_DNA"/>
</dbReference>
<dbReference type="InterPro" id="IPR015424">
    <property type="entry name" value="PyrdxlP-dep_Trfase"/>
</dbReference>
<evidence type="ECO:0000256" key="5">
    <source>
        <dbReference type="ARBA" id="ARBA00047199"/>
    </source>
</evidence>
<organism evidence="10 11">
    <name type="scientific">Vagococcus martis</name>
    <dbReference type="NCBI Taxonomy" id="1768210"/>
    <lineage>
        <taxon>Bacteria</taxon>
        <taxon>Bacillati</taxon>
        <taxon>Bacillota</taxon>
        <taxon>Bacilli</taxon>
        <taxon>Lactobacillales</taxon>
        <taxon>Enterococcaceae</taxon>
        <taxon>Vagococcus</taxon>
    </lineage>
</organism>
<dbReference type="GO" id="GO:0018826">
    <property type="term" value="F:methionine gamma-lyase activity"/>
    <property type="evidence" value="ECO:0007669"/>
    <property type="project" value="UniProtKB-EC"/>
</dbReference>
<dbReference type="GO" id="GO:0047982">
    <property type="term" value="F:homocysteine desulfhydrase activity"/>
    <property type="evidence" value="ECO:0007669"/>
    <property type="project" value="UniProtKB-EC"/>
</dbReference>
<evidence type="ECO:0000256" key="2">
    <source>
        <dbReference type="ARBA" id="ARBA00009077"/>
    </source>
</evidence>
<dbReference type="GO" id="GO:0004123">
    <property type="term" value="F:cystathionine gamma-lyase activity"/>
    <property type="evidence" value="ECO:0007669"/>
    <property type="project" value="TreeGrafter"/>
</dbReference>
<reference evidence="10 11" key="1">
    <citation type="submission" date="2017-02" db="EMBL/GenBank/DDBJ databases">
        <title>Vagococcus cremeus sp. nov., isolated from the small intestine of a marten, Martes flavigula.</title>
        <authorList>
            <person name="Tak E.J."/>
            <person name="Bae J.-W."/>
        </authorList>
    </citation>
    <scope>NUCLEOTIDE SEQUENCE [LARGE SCALE GENOMIC DNA]</scope>
    <source>
        <strain evidence="10 11">D7T301</strain>
    </source>
</reference>
<dbReference type="Pfam" id="PF01053">
    <property type="entry name" value="Cys_Met_Meta_PP"/>
    <property type="match status" value="1"/>
</dbReference>
<dbReference type="InterPro" id="IPR015422">
    <property type="entry name" value="PyrdxlP-dep_Trfase_small"/>
</dbReference>
<dbReference type="RefSeq" id="WP_079346002.1">
    <property type="nucleotide sequence ID" value="NZ_MVAB01000001.1"/>
</dbReference>
<protein>
    <recommendedName>
        <fullName evidence="4">homocysteine desulfhydrase</fullName>
        <ecNumber evidence="4">4.4.1.2</ecNumber>
    </recommendedName>
    <alternativeName>
        <fullName evidence="5">Homocysteine desulfhydrase</fullName>
    </alternativeName>
</protein>
<dbReference type="FunFam" id="3.40.640.10:FF:000046">
    <property type="entry name" value="Cystathionine gamma-lyase"/>
    <property type="match status" value="1"/>
</dbReference>
<dbReference type="AlphaFoldDB" id="A0A1V4DG64"/>
<dbReference type="PIRSF" id="PIRSF001434">
    <property type="entry name" value="CGS"/>
    <property type="match status" value="1"/>
</dbReference>
<dbReference type="Proteomes" id="UP000189970">
    <property type="component" value="Unassembled WGS sequence"/>
</dbReference>
<comment type="caution">
    <text evidence="10">The sequence shown here is derived from an EMBL/GenBank/DDBJ whole genome shotgun (WGS) entry which is preliminary data.</text>
</comment>
<dbReference type="Gene3D" id="3.90.1150.10">
    <property type="entry name" value="Aspartate Aminotransferase, domain 1"/>
    <property type="match status" value="1"/>
</dbReference>
<comment type="catalytic activity">
    <reaction evidence="6">
        <text>L-homocysteine + H2O = 2-oxobutanoate + hydrogen sulfide + NH4(+) + H(+)</text>
        <dbReference type="Rhea" id="RHEA:14501"/>
        <dbReference type="ChEBI" id="CHEBI:15377"/>
        <dbReference type="ChEBI" id="CHEBI:15378"/>
        <dbReference type="ChEBI" id="CHEBI:16763"/>
        <dbReference type="ChEBI" id="CHEBI:28938"/>
        <dbReference type="ChEBI" id="CHEBI:29919"/>
        <dbReference type="ChEBI" id="CHEBI:58199"/>
        <dbReference type="EC" id="4.4.1.2"/>
    </reaction>
    <physiologicalReaction direction="left-to-right" evidence="6">
        <dbReference type="Rhea" id="RHEA:14502"/>
    </physiologicalReaction>
</comment>
<dbReference type="CDD" id="cd00614">
    <property type="entry name" value="CGS_like"/>
    <property type="match status" value="1"/>
</dbReference>
<evidence type="ECO:0000256" key="8">
    <source>
        <dbReference type="PIRSR" id="PIRSR001434-2"/>
    </source>
</evidence>
<dbReference type="PANTHER" id="PTHR11808">
    <property type="entry name" value="TRANS-SULFURATION ENZYME FAMILY MEMBER"/>
    <property type="match status" value="1"/>
</dbReference>
<keyword evidence="3 8" id="KW-0663">Pyridoxal phosphate</keyword>
<proteinExistence type="inferred from homology"/>
<gene>
    <name evidence="10" type="ORF">BW731_04205</name>
</gene>
<dbReference type="SUPFAM" id="SSF53383">
    <property type="entry name" value="PLP-dependent transferases"/>
    <property type="match status" value="1"/>
</dbReference>
<evidence type="ECO:0000256" key="3">
    <source>
        <dbReference type="ARBA" id="ARBA00022898"/>
    </source>
</evidence>
<evidence type="ECO:0000256" key="4">
    <source>
        <dbReference type="ARBA" id="ARBA00047175"/>
    </source>
</evidence>
<dbReference type="EC" id="4.4.1.2" evidence="4"/>
<dbReference type="PROSITE" id="PS00868">
    <property type="entry name" value="CYS_MET_METAB_PP"/>
    <property type="match status" value="1"/>
</dbReference>
<comment type="similarity">
    <text evidence="2 9">Belongs to the trans-sulfuration enzymes family.</text>
</comment>
<dbReference type="InterPro" id="IPR054542">
    <property type="entry name" value="Cys_met_metab_PP"/>
</dbReference>
<evidence type="ECO:0000256" key="6">
    <source>
        <dbReference type="ARBA" id="ARBA00048780"/>
    </source>
</evidence>
<feature type="modified residue" description="N6-(pyridoxal phosphate)lysine" evidence="8">
    <location>
        <position position="194"/>
    </location>
</feature>
<dbReference type="GO" id="GO:0009086">
    <property type="term" value="P:methionine biosynthetic process"/>
    <property type="evidence" value="ECO:0007669"/>
    <property type="project" value="UniProtKB-ARBA"/>
</dbReference>
<evidence type="ECO:0000256" key="1">
    <source>
        <dbReference type="ARBA" id="ARBA00001933"/>
    </source>
</evidence>
<dbReference type="PANTHER" id="PTHR11808:SF15">
    <property type="entry name" value="CYSTATHIONINE GAMMA-LYASE"/>
    <property type="match status" value="1"/>
</dbReference>
<dbReference type="FunFam" id="3.90.1150.10:FF:000033">
    <property type="entry name" value="Cystathionine gamma-synthase"/>
    <property type="match status" value="1"/>
</dbReference>
<dbReference type="GO" id="GO:0003962">
    <property type="term" value="F:cystathionine gamma-synthase activity"/>
    <property type="evidence" value="ECO:0007669"/>
    <property type="project" value="TreeGrafter"/>
</dbReference>
<comment type="cofactor">
    <cofactor evidence="1 9">
        <name>pyridoxal 5'-phosphate</name>
        <dbReference type="ChEBI" id="CHEBI:597326"/>
    </cofactor>
</comment>
<dbReference type="GO" id="GO:0019343">
    <property type="term" value="P:cysteine biosynthetic process via cystathionine"/>
    <property type="evidence" value="ECO:0007669"/>
    <property type="project" value="TreeGrafter"/>
</dbReference>
<evidence type="ECO:0000313" key="10">
    <source>
        <dbReference type="EMBL" id="OPF87463.1"/>
    </source>
</evidence>
<evidence type="ECO:0000313" key="11">
    <source>
        <dbReference type="Proteomes" id="UP000189970"/>
    </source>
</evidence>
<evidence type="ECO:0000256" key="7">
    <source>
        <dbReference type="ARBA" id="ARBA00052699"/>
    </source>
</evidence>
<name>A0A1V4DG64_9ENTE</name>